<dbReference type="Proteomes" id="UP000789702">
    <property type="component" value="Unassembled WGS sequence"/>
</dbReference>
<name>A0ACA9MEU6_9GLOM</name>
<evidence type="ECO:0000313" key="1">
    <source>
        <dbReference type="EMBL" id="CAG8587804.1"/>
    </source>
</evidence>
<accession>A0ACA9MEU6</accession>
<protein>
    <submittedName>
        <fullName evidence="1">15021_t:CDS:1</fullName>
    </submittedName>
</protein>
<gene>
    <name evidence="1" type="ORF">DHETER_LOCUS6735</name>
</gene>
<dbReference type="EMBL" id="CAJVPU010008791">
    <property type="protein sequence ID" value="CAG8587804.1"/>
    <property type="molecule type" value="Genomic_DNA"/>
</dbReference>
<feature type="non-terminal residue" evidence="1">
    <location>
        <position position="1"/>
    </location>
</feature>
<evidence type="ECO:0000313" key="2">
    <source>
        <dbReference type="Proteomes" id="UP000789702"/>
    </source>
</evidence>
<keyword evidence="2" id="KW-1185">Reference proteome</keyword>
<organism evidence="1 2">
    <name type="scientific">Dentiscutata heterogama</name>
    <dbReference type="NCBI Taxonomy" id="1316150"/>
    <lineage>
        <taxon>Eukaryota</taxon>
        <taxon>Fungi</taxon>
        <taxon>Fungi incertae sedis</taxon>
        <taxon>Mucoromycota</taxon>
        <taxon>Glomeromycotina</taxon>
        <taxon>Glomeromycetes</taxon>
        <taxon>Diversisporales</taxon>
        <taxon>Gigasporaceae</taxon>
        <taxon>Dentiscutata</taxon>
    </lineage>
</organism>
<proteinExistence type="predicted"/>
<sequence>NDTNLQEALLILMSLLLQQTVQPEASEEHPAYLGFITEDTSIFAPAEVELRKHNPIETYEFEEEKLEDRIYRFSEVEEQDEGSKEDAGEDDRRRRSLDEEPHVDELAELNPPDLAVEKYKEIADLFDFYFDEEENLVAIVSPSLAEPISVATG</sequence>
<reference evidence="1" key="1">
    <citation type="submission" date="2021-06" db="EMBL/GenBank/DDBJ databases">
        <authorList>
            <person name="Kallberg Y."/>
            <person name="Tangrot J."/>
            <person name="Rosling A."/>
        </authorList>
    </citation>
    <scope>NUCLEOTIDE SEQUENCE</scope>
    <source>
        <strain evidence="1">IL203A</strain>
    </source>
</reference>
<comment type="caution">
    <text evidence="1">The sequence shown here is derived from an EMBL/GenBank/DDBJ whole genome shotgun (WGS) entry which is preliminary data.</text>
</comment>